<evidence type="ECO:0000256" key="1">
    <source>
        <dbReference type="ARBA" id="ARBA00004651"/>
    </source>
</evidence>
<keyword evidence="2" id="KW-1003">Cell membrane</keyword>
<dbReference type="InterPro" id="IPR005598">
    <property type="entry name" value="ATP_synth_I"/>
</dbReference>
<feature type="transmembrane region" description="Helical" evidence="6">
    <location>
        <begin position="78"/>
        <end position="99"/>
    </location>
</feature>
<keyword evidence="5 6" id="KW-0472">Membrane</keyword>
<sequence>MKLGNVLARRGRLAAYKLVLVQAIVASIISILFFVMWGAQYGQSALAGAIIAVLPNFVFATLAFSHSGASSAAKVIKSFYWGEAVKMLLTIALFTLVFINMEVGFMPLFTCYSLALVVHWIAPLYFKQS</sequence>
<feature type="transmembrane region" description="Helical" evidence="6">
    <location>
        <begin position="18"/>
        <end position="39"/>
    </location>
</feature>
<reference evidence="7" key="1">
    <citation type="submission" date="2022-09" db="EMBL/GenBank/DDBJ databases">
        <title>Shewanella sp. KJ10-1 sp.nov, isolated from marine algae.</title>
        <authorList>
            <person name="Butt M."/>
            <person name="Lee J.K."/>
            <person name="Kim J.M."/>
            <person name="Choi D.G."/>
        </authorList>
    </citation>
    <scope>NUCLEOTIDE SEQUENCE</scope>
    <source>
        <strain evidence="7">KJ10-1</strain>
    </source>
</reference>
<evidence type="ECO:0000313" key="7">
    <source>
        <dbReference type="EMBL" id="MCT8988271.1"/>
    </source>
</evidence>
<dbReference type="Pfam" id="PF03899">
    <property type="entry name" value="ATP-synt_I"/>
    <property type="match status" value="1"/>
</dbReference>
<name>A0ABT2P9N6_9GAMM</name>
<keyword evidence="4 6" id="KW-1133">Transmembrane helix</keyword>
<organism evidence="7 8">
    <name type="scientific">Shewanella phaeophyticola</name>
    <dbReference type="NCBI Taxonomy" id="2978345"/>
    <lineage>
        <taxon>Bacteria</taxon>
        <taxon>Pseudomonadati</taxon>
        <taxon>Pseudomonadota</taxon>
        <taxon>Gammaproteobacteria</taxon>
        <taxon>Alteromonadales</taxon>
        <taxon>Shewanellaceae</taxon>
        <taxon>Shewanella</taxon>
    </lineage>
</organism>
<feature type="transmembrane region" description="Helical" evidence="6">
    <location>
        <begin position="105"/>
        <end position="126"/>
    </location>
</feature>
<comment type="caution">
    <text evidence="7">The sequence shown here is derived from an EMBL/GenBank/DDBJ whole genome shotgun (WGS) entry which is preliminary data.</text>
</comment>
<dbReference type="EMBL" id="JAODOQ010000001">
    <property type="protein sequence ID" value="MCT8988271.1"/>
    <property type="molecule type" value="Genomic_DNA"/>
</dbReference>
<proteinExistence type="predicted"/>
<evidence type="ECO:0000256" key="5">
    <source>
        <dbReference type="ARBA" id="ARBA00023136"/>
    </source>
</evidence>
<protein>
    <submittedName>
        <fullName evidence="7">ATP synthase subunit I</fullName>
    </submittedName>
</protein>
<evidence type="ECO:0000256" key="2">
    <source>
        <dbReference type="ARBA" id="ARBA00022475"/>
    </source>
</evidence>
<dbReference type="Proteomes" id="UP001431192">
    <property type="component" value="Unassembled WGS sequence"/>
</dbReference>
<accession>A0ABT2P9N6</accession>
<evidence type="ECO:0000256" key="6">
    <source>
        <dbReference type="SAM" id="Phobius"/>
    </source>
</evidence>
<evidence type="ECO:0000313" key="8">
    <source>
        <dbReference type="Proteomes" id="UP001431192"/>
    </source>
</evidence>
<evidence type="ECO:0000256" key="4">
    <source>
        <dbReference type="ARBA" id="ARBA00022989"/>
    </source>
</evidence>
<comment type="subcellular location">
    <subcellularLocation>
        <location evidence="1">Cell membrane</location>
        <topology evidence="1">Multi-pass membrane protein</topology>
    </subcellularLocation>
</comment>
<keyword evidence="8" id="KW-1185">Reference proteome</keyword>
<gene>
    <name evidence="7" type="ORF">N4T56_19840</name>
</gene>
<keyword evidence="3 6" id="KW-0812">Transmembrane</keyword>
<feature type="transmembrane region" description="Helical" evidence="6">
    <location>
        <begin position="45"/>
        <end position="66"/>
    </location>
</feature>
<evidence type="ECO:0000256" key="3">
    <source>
        <dbReference type="ARBA" id="ARBA00022692"/>
    </source>
</evidence>